<gene>
    <name evidence="5" type="primary">orf168</name>
</gene>
<reference evidence="2" key="2">
    <citation type="journal article" date="2010" name="Plant Mol. Biol. Rep.">
        <title>Altered Transcript Reveals an Orf507 Sterility-Related Gene in Chili Pepper (Capsicum annuum L.).</title>
        <authorList>
            <person name="Gulyas G."/>
            <person name="Shin Y."/>
            <person name="Kim H."/>
            <person name="Lee J.-S."/>
            <person name="Hirata Y."/>
        </authorList>
    </citation>
    <scope>NUCLEOTIDE SEQUENCE</scope>
</reference>
<geneLocation type="mitochondrion" evidence="2"/>
<evidence type="ECO:0000313" key="5">
    <source>
        <dbReference type="EMBL" id="AIG89899.1"/>
    </source>
</evidence>
<sequence length="168" mass="19556">MPKSPMYFWLNKPAISDKSFFIGRARSGTTTFTCNFTMNFIDYGTLFTFSFYLGISIGIFAGRFFERSEVLQELENFQLEKIKLKTEAELQFLCREHLRMNEELQLPVPDGTSMHISDFLGKAFLVDETVRERILGLTQIYMDLKNNGATSNFFLLFLDYYSNLFSAF</sequence>
<dbReference type="TCDB" id="9.B.94.1.5">
    <property type="family name" value="the male sterility-associated mitochondrial protein (msmp) family"/>
</dbReference>
<dbReference type="EMBL" id="FJ175153">
    <property type="protein sequence ID" value="ACJ74044.1"/>
    <property type="molecule type" value="Genomic_DNA"/>
</dbReference>
<dbReference type="EMBL" id="GU357841">
    <property type="protein sequence ID" value="ADC31719.1"/>
    <property type="molecule type" value="Genomic_DNA"/>
</dbReference>
<dbReference type="EMBL" id="KJ865409">
    <property type="protein sequence ID" value="AIG89899.1"/>
    <property type="molecule type" value="Genomic_DNA"/>
</dbReference>
<evidence type="ECO:0000313" key="2">
    <source>
        <dbReference type="EMBL" id="ACJ74044.1"/>
    </source>
</evidence>
<organism evidence="2">
    <name type="scientific">Capsicum annuum</name>
    <name type="common">Capsicum pepper</name>
    <dbReference type="NCBI Taxonomy" id="4072"/>
    <lineage>
        <taxon>Eukaryota</taxon>
        <taxon>Viridiplantae</taxon>
        <taxon>Streptophyta</taxon>
        <taxon>Embryophyta</taxon>
        <taxon>Tracheophyta</taxon>
        <taxon>Spermatophyta</taxon>
        <taxon>Magnoliopsida</taxon>
        <taxon>eudicotyledons</taxon>
        <taxon>Gunneridae</taxon>
        <taxon>Pentapetalae</taxon>
        <taxon>asterids</taxon>
        <taxon>lamiids</taxon>
        <taxon>Solanales</taxon>
        <taxon>Solanaceae</taxon>
        <taxon>Solanoideae</taxon>
        <taxon>Capsiceae</taxon>
        <taxon>Capsicum</taxon>
    </lineage>
</organism>
<dbReference type="AlphaFoldDB" id="D2CZG7"/>
<protein>
    <submittedName>
        <fullName evidence="2">Cytoplasmic male sterility-associated protein</fullName>
    </submittedName>
</protein>
<evidence type="ECO:0000313" key="4">
    <source>
        <dbReference type="EMBL" id="ADP02161.1"/>
    </source>
</evidence>
<proteinExistence type="evidence at transcript level"/>
<dbReference type="EMBL" id="HQ232799">
    <property type="protein sequence ID" value="ADP02161.1"/>
    <property type="molecule type" value="mRNA"/>
</dbReference>
<reference evidence="3" key="1">
    <citation type="submission" date="2009-12" db="EMBL/GenBank/DDBJ databases">
        <title>Isolation and characterization of the cytoplasmic male sterility-associated orf168 gene of chili pepper (Capsicum annuum L.).</title>
        <authorList>
            <person name="Deng M.H."/>
            <person name="Zou X.X."/>
            <person name="Wen J.F."/>
            <person name="Zhu H.S."/>
            <person name="Zhao K."/>
        </authorList>
    </citation>
    <scope>NUCLEOTIDE SEQUENCE</scope>
</reference>
<keyword evidence="1" id="KW-0812">Transmembrane</keyword>
<evidence type="ECO:0000313" key="3">
    <source>
        <dbReference type="EMBL" id="ADC31719.1"/>
    </source>
</evidence>
<feature type="transmembrane region" description="Helical" evidence="1">
    <location>
        <begin position="46"/>
        <end position="65"/>
    </location>
</feature>
<name>D2CZG7_CAPAN</name>
<keyword evidence="1" id="KW-0472">Membrane</keyword>
<keyword evidence="2" id="KW-0496">Mitochondrion</keyword>
<evidence type="ECO:0000256" key="1">
    <source>
        <dbReference type="SAM" id="Phobius"/>
    </source>
</evidence>
<reference evidence="4" key="3">
    <citation type="submission" date="2010-09" db="EMBL/GenBank/DDBJ databases">
        <title>Cloning and sequence analysis of the CMS gene in pepper.</title>
        <authorList>
            <person name="Deng M.H."/>
            <person name="Wen J.F."/>
            <person name="Zou X.X."/>
            <person name="Zhu H.S."/>
        </authorList>
    </citation>
    <scope>NUCLEOTIDE SEQUENCE</scope>
</reference>
<keyword evidence="1" id="KW-1133">Transmembrane helix</keyword>
<reference evidence="5" key="4">
    <citation type="journal article" date="2014" name="BMC Genomics">
        <title>Extensive structural variations between mitochondrial genomes of CMS and normal peppers (Capsicum annuum L.) revealed by complete nucleotide sequencing.</title>
        <authorList>
            <person name="Jo Y.D."/>
            <person name="Choi Y."/>
            <person name="Kim D.H."/>
            <person name="Kim B.D."/>
            <person name="Kang B.C."/>
        </authorList>
    </citation>
    <scope>NUCLEOTIDE SEQUENCE</scope>
</reference>
<accession>D2CZG7</accession>